<dbReference type="Gene3D" id="3.10.180.10">
    <property type="entry name" value="2,3-Dihydroxybiphenyl 1,2-Dioxygenase, domain 1"/>
    <property type="match status" value="1"/>
</dbReference>
<gene>
    <name evidence="2" type="ORF">BDK89_2346</name>
</gene>
<dbReference type="GO" id="GO:0016829">
    <property type="term" value="F:lyase activity"/>
    <property type="evidence" value="ECO:0007669"/>
    <property type="project" value="UniProtKB-KW"/>
</dbReference>
<dbReference type="SUPFAM" id="SSF54593">
    <property type="entry name" value="Glyoxalase/Bleomycin resistance protein/Dihydroxybiphenyl dioxygenase"/>
    <property type="match status" value="1"/>
</dbReference>
<dbReference type="InterPro" id="IPR029068">
    <property type="entry name" value="Glyas_Bleomycin-R_OHBP_Dase"/>
</dbReference>
<protein>
    <submittedName>
        <fullName evidence="2">Putative enzyme related to lactoylglutathione lyase</fullName>
    </submittedName>
</protein>
<dbReference type="AlphaFoldDB" id="A0A4R7I1K6"/>
<dbReference type="RefSeq" id="WP_133869092.1">
    <property type="nucleotide sequence ID" value="NZ_SOAU01000001.1"/>
</dbReference>
<dbReference type="PROSITE" id="PS51819">
    <property type="entry name" value="VOC"/>
    <property type="match status" value="1"/>
</dbReference>
<name>A0A4R7I1K6_9ACTN</name>
<dbReference type="PANTHER" id="PTHR35908">
    <property type="entry name" value="HYPOTHETICAL FUSION PROTEIN"/>
    <property type="match status" value="1"/>
</dbReference>
<evidence type="ECO:0000313" key="2">
    <source>
        <dbReference type="EMBL" id="TDT16749.1"/>
    </source>
</evidence>
<organism evidence="2 3">
    <name type="scientific">Ilumatobacter fluminis</name>
    <dbReference type="NCBI Taxonomy" id="467091"/>
    <lineage>
        <taxon>Bacteria</taxon>
        <taxon>Bacillati</taxon>
        <taxon>Actinomycetota</taxon>
        <taxon>Acidimicrobiia</taxon>
        <taxon>Acidimicrobiales</taxon>
        <taxon>Ilumatobacteraceae</taxon>
        <taxon>Ilumatobacter</taxon>
    </lineage>
</organism>
<evidence type="ECO:0000259" key="1">
    <source>
        <dbReference type="PROSITE" id="PS51819"/>
    </source>
</evidence>
<feature type="domain" description="VOC" evidence="1">
    <location>
        <begin position="7"/>
        <end position="119"/>
    </location>
</feature>
<dbReference type="OrthoDB" id="3823476at2"/>
<sequence length="120" mass="13122">MSEPVITVGSVVINVLDYERQKAFWGAVLGAEPAQEFAPHFLWFRPQHEGGISVALQTVDEATEGTRRLHLDGSVPDIEAAKAKILELGGAVVADRETNGFRWCTLTDPEGNEFCISSDH</sequence>
<dbReference type="InterPro" id="IPR037523">
    <property type="entry name" value="VOC_core"/>
</dbReference>
<accession>A0A4R7I1K6</accession>
<keyword evidence="2" id="KW-0456">Lyase</keyword>
<keyword evidence="3" id="KW-1185">Reference proteome</keyword>
<proteinExistence type="predicted"/>
<dbReference type="Pfam" id="PF18029">
    <property type="entry name" value="Glyoxalase_6"/>
    <property type="match status" value="1"/>
</dbReference>
<dbReference type="EMBL" id="SOAU01000001">
    <property type="protein sequence ID" value="TDT16749.1"/>
    <property type="molecule type" value="Genomic_DNA"/>
</dbReference>
<comment type="caution">
    <text evidence="2">The sequence shown here is derived from an EMBL/GenBank/DDBJ whole genome shotgun (WGS) entry which is preliminary data.</text>
</comment>
<dbReference type="Proteomes" id="UP000294558">
    <property type="component" value="Unassembled WGS sequence"/>
</dbReference>
<reference evidence="2 3" key="1">
    <citation type="submission" date="2019-03" db="EMBL/GenBank/DDBJ databases">
        <title>Sequencing the genomes of 1000 actinobacteria strains.</title>
        <authorList>
            <person name="Klenk H.-P."/>
        </authorList>
    </citation>
    <scope>NUCLEOTIDE SEQUENCE [LARGE SCALE GENOMIC DNA]</scope>
    <source>
        <strain evidence="2 3">DSM 18936</strain>
    </source>
</reference>
<dbReference type="PANTHER" id="PTHR35908:SF1">
    <property type="entry name" value="CONSERVED PROTEIN"/>
    <property type="match status" value="1"/>
</dbReference>
<evidence type="ECO:0000313" key="3">
    <source>
        <dbReference type="Proteomes" id="UP000294558"/>
    </source>
</evidence>
<dbReference type="InterPro" id="IPR041581">
    <property type="entry name" value="Glyoxalase_6"/>
</dbReference>